<keyword evidence="6" id="KW-1185">Reference proteome</keyword>
<dbReference type="SUPFAM" id="SSF100950">
    <property type="entry name" value="NagB/RpiA/CoA transferase-like"/>
    <property type="match status" value="1"/>
</dbReference>
<dbReference type="Gene3D" id="3.40.50.1360">
    <property type="match status" value="1"/>
</dbReference>
<dbReference type="RefSeq" id="WP_122911225.1">
    <property type="nucleotide sequence ID" value="NZ_CBCSBE010000036.1"/>
</dbReference>
<dbReference type="PRINTS" id="PR00037">
    <property type="entry name" value="HTHLACR"/>
</dbReference>
<dbReference type="InterPro" id="IPR036390">
    <property type="entry name" value="WH_DNA-bd_sf"/>
</dbReference>
<dbReference type="InterPro" id="IPR037171">
    <property type="entry name" value="NagB/RpiA_transferase-like"/>
</dbReference>
<dbReference type="InterPro" id="IPR014036">
    <property type="entry name" value="DeoR-like_C"/>
</dbReference>
<dbReference type="InterPro" id="IPR018356">
    <property type="entry name" value="Tscrpt_reg_HTH_DeoR_CS"/>
</dbReference>
<keyword evidence="3" id="KW-0804">Transcription</keyword>
<dbReference type="Proteomes" id="UP000282028">
    <property type="component" value="Unassembled WGS sequence"/>
</dbReference>
<proteinExistence type="predicted"/>
<feature type="domain" description="HTH deoR-type" evidence="4">
    <location>
        <begin position="3"/>
        <end position="58"/>
    </location>
</feature>
<dbReference type="EMBL" id="RHHR01000054">
    <property type="protein sequence ID" value="RNB67257.1"/>
    <property type="molecule type" value="Genomic_DNA"/>
</dbReference>
<dbReference type="PANTHER" id="PTHR30363">
    <property type="entry name" value="HTH-TYPE TRANSCRIPTIONAL REGULATOR SRLR-RELATED"/>
    <property type="match status" value="1"/>
</dbReference>
<dbReference type="Pfam" id="PF00455">
    <property type="entry name" value="DeoRC"/>
    <property type="match status" value="1"/>
</dbReference>
<dbReference type="InterPro" id="IPR001034">
    <property type="entry name" value="DeoR_HTH"/>
</dbReference>
<dbReference type="Pfam" id="PF08220">
    <property type="entry name" value="HTH_DeoR"/>
    <property type="match status" value="1"/>
</dbReference>
<dbReference type="SMART" id="SM00420">
    <property type="entry name" value="HTH_DEOR"/>
    <property type="match status" value="1"/>
</dbReference>
<evidence type="ECO:0000259" key="4">
    <source>
        <dbReference type="PROSITE" id="PS51000"/>
    </source>
</evidence>
<protein>
    <submittedName>
        <fullName evidence="5">DeoR/GlpR transcriptional regulator</fullName>
    </submittedName>
</protein>
<evidence type="ECO:0000256" key="1">
    <source>
        <dbReference type="ARBA" id="ARBA00023015"/>
    </source>
</evidence>
<dbReference type="InterPro" id="IPR050313">
    <property type="entry name" value="Carb_Metab_HTH_regulators"/>
</dbReference>
<dbReference type="InterPro" id="IPR036388">
    <property type="entry name" value="WH-like_DNA-bd_sf"/>
</dbReference>
<dbReference type="PROSITE" id="PS00894">
    <property type="entry name" value="HTH_DEOR_1"/>
    <property type="match status" value="1"/>
</dbReference>
<evidence type="ECO:0000256" key="3">
    <source>
        <dbReference type="ARBA" id="ARBA00023163"/>
    </source>
</evidence>
<dbReference type="OrthoDB" id="9797223at2"/>
<dbReference type="GO" id="GO:0003700">
    <property type="term" value="F:DNA-binding transcription factor activity"/>
    <property type="evidence" value="ECO:0007669"/>
    <property type="project" value="InterPro"/>
</dbReference>
<dbReference type="SUPFAM" id="SSF46785">
    <property type="entry name" value="Winged helix' DNA-binding domain"/>
    <property type="match status" value="1"/>
</dbReference>
<evidence type="ECO:0000256" key="2">
    <source>
        <dbReference type="ARBA" id="ARBA00023125"/>
    </source>
</evidence>
<evidence type="ECO:0000313" key="5">
    <source>
        <dbReference type="EMBL" id="RNB67257.1"/>
    </source>
</evidence>
<organism evidence="5 6">
    <name type="scientific">Brevibacillus invocatus</name>
    <dbReference type="NCBI Taxonomy" id="173959"/>
    <lineage>
        <taxon>Bacteria</taxon>
        <taxon>Bacillati</taxon>
        <taxon>Bacillota</taxon>
        <taxon>Bacilli</taxon>
        <taxon>Bacillales</taxon>
        <taxon>Paenibacillaceae</taxon>
        <taxon>Brevibacillus</taxon>
    </lineage>
</organism>
<dbReference type="Gene3D" id="1.10.10.10">
    <property type="entry name" value="Winged helix-like DNA-binding domain superfamily/Winged helix DNA-binding domain"/>
    <property type="match status" value="1"/>
</dbReference>
<dbReference type="SMART" id="SM01134">
    <property type="entry name" value="DeoRC"/>
    <property type="match status" value="1"/>
</dbReference>
<comment type="caution">
    <text evidence="5">The sequence shown here is derived from an EMBL/GenBank/DDBJ whole genome shotgun (WGS) entry which is preliminary data.</text>
</comment>
<dbReference type="PROSITE" id="PS51000">
    <property type="entry name" value="HTH_DEOR_2"/>
    <property type="match status" value="1"/>
</dbReference>
<keyword evidence="1" id="KW-0805">Transcription regulation</keyword>
<evidence type="ECO:0000313" key="6">
    <source>
        <dbReference type="Proteomes" id="UP000282028"/>
    </source>
</evidence>
<name>A0A3M8BW45_9BACL</name>
<keyword evidence="2" id="KW-0238">DNA-binding</keyword>
<accession>A0A3M8BW45</accession>
<dbReference type="GO" id="GO:0003677">
    <property type="term" value="F:DNA binding"/>
    <property type="evidence" value="ECO:0007669"/>
    <property type="project" value="UniProtKB-KW"/>
</dbReference>
<dbReference type="PANTHER" id="PTHR30363:SF44">
    <property type="entry name" value="AGA OPERON TRANSCRIPTIONAL REPRESSOR-RELATED"/>
    <property type="match status" value="1"/>
</dbReference>
<dbReference type="AlphaFoldDB" id="A0A3M8BW45"/>
<reference evidence="5 6" key="1">
    <citation type="submission" date="2018-10" db="EMBL/GenBank/DDBJ databases">
        <title>Phylogenomics of Brevibacillus.</title>
        <authorList>
            <person name="Dunlap C."/>
        </authorList>
    </citation>
    <scope>NUCLEOTIDE SEQUENCE [LARGE SCALE GENOMIC DNA]</scope>
    <source>
        <strain evidence="5 6">JCM 12215</strain>
    </source>
</reference>
<sequence>MLAAERHSRILEQVEQQKTMTVAQLSKLLDVSEVTIRKDLIKLENEGLLSRTHGGATTTRFLPVERSFTEKQGERMEEKERIARQALIYVEPGDTLILGAGSTTMALARLLRQVTGLTIVTNAVNIAMELHSHELHNMILIGGEMRAKSYAVVGPIAEENLRKLSVYKCFIGTDGVHLHEGISTLSVQEGSVNRVMMERARKVYLLADHSKLGEVQFSRFAELAEVDRIITDSFDSEMLEAFLDQGIQVDVAQK</sequence>
<gene>
    <name evidence="5" type="ORF">EDM52_22915</name>
</gene>